<evidence type="ECO:0000256" key="6">
    <source>
        <dbReference type="SAM" id="Phobius"/>
    </source>
</evidence>
<protein>
    <submittedName>
        <fullName evidence="7">Putative ABC transport system permease protein</fullName>
    </submittedName>
</protein>
<name>A0A1T4P5E8_9FUSO</name>
<gene>
    <name evidence="7" type="ORF">SAMN02745174_01779</name>
</gene>
<dbReference type="STRING" id="180163.SAMN02745174_01779"/>
<feature type="transmembrane region" description="Helical" evidence="6">
    <location>
        <begin position="189"/>
        <end position="210"/>
    </location>
</feature>
<evidence type="ECO:0000256" key="2">
    <source>
        <dbReference type="ARBA" id="ARBA00005268"/>
    </source>
</evidence>
<reference evidence="7 8" key="1">
    <citation type="submission" date="2017-02" db="EMBL/GenBank/DDBJ databases">
        <authorList>
            <person name="Peterson S.W."/>
        </authorList>
    </citation>
    <scope>NUCLEOTIDE SEQUENCE [LARGE SCALE GENOMIC DNA]</scope>
    <source>
        <strain evidence="7 8">ATCC 700028</strain>
    </source>
</reference>
<keyword evidence="8" id="KW-1185">Reference proteome</keyword>
<feature type="transmembrane region" description="Helical" evidence="6">
    <location>
        <begin position="222"/>
        <end position="248"/>
    </location>
</feature>
<dbReference type="OrthoDB" id="9791807at2"/>
<organism evidence="7 8">
    <name type="scientific">Cetobacterium ceti</name>
    <dbReference type="NCBI Taxonomy" id="180163"/>
    <lineage>
        <taxon>Bacteria</taxon>
        <taxon>Fusobacteriati</taxon>
        <taxon>Fusobacteriota</taxon>
        <taxon>Fusobacteriia</taxon>
        <taxon>Fusobacteriales</taxon>
        <taxon>Fusobacteriaceae</taxon>
        <taxon>Cetobacterium</taxon>
    </lineage>
</organism>
<dbReference type="InterPro" id="IPR005226">
    <property type="entry name" value="UPF0014_fam"/>
</dbReference>
<evidence type="ECO:0000313" key="8">
    <source>
        <dbReference type="Proteomes" id="UP000191153"/>
    </source>
</evidence>
<sequence length="258" mass="29235">MNENISYFSLLFFLFTIVPIFFIMKNLKISLIKRSVTSIGRMIGQLILVGIYLQYIFKLNNSFVNILYILLMISFAVWTVSLEIPLKEIKLYLIIFLAITFPVIINFIFFNILLLKLKNIFNAMYLIPITGMILGNSMNGLIVALGDFIKNIKKNEDEYLFAIGLGANKKEAISPYIASSISLSLKPNLAMMANVGVVSLPGMMTGQILGGVLPINAIKYQIAITLGIFTSRFFSTYILMSLISKFYFDKYSILDERF</sequence>
<dbReference type="GO" id="GO:0005886">
    <property type="term" value="C:plasma membrane"/>
    <property type="evidence" value="ECO:0007669"/>
    <property type="project" value="TreeGrafter"/>
</dbReference>
<accession>A0A1T4P5E8</accession>
<feature type="transmembrane region" description="Helical" evidence="6">
    <location>
        <begin position="125"/>
        <end position="145"/>
    </location>
</feature>
<feature type="transmembrane region" description="Helical" evidence="6">
    <location>
        <begin position="39"/>
        <end position="57"/>
    </location>
</feature>
<dbReference type="EMBL" id="FUWX01000013">
    <property type="protein sequence ID" value="SJZ86669.1"/>
    <property type="molecule type" value="Genomic_DNA"/>
</dbReference>
<keyword evidence="5 6" id="KW-0472">Membrane</keyword>
<dbReference type="PANTHER" id="PTHR30028:SF0">
    <property type="entry name" value="PROTEIN ALUMINUM SENSITIVE 3"/>
    <property type="match status" value="1"/>
</dbReference>
<proteinExistence type="inferred from homology"/>
<dbReference type="Pfam" id="PF03649">
    <property type="entry name" value="UPF0014"/>
    <property type="match status" value="1"/>
</dbReference>
<dbReference type="RefSeq" id="WP_078694242.1">
    <property type="nucleotide sequence ID" value="NZ_FUWX01000013.1"/>
</dbReference>
<evidence type="ECO:0000313" key="7">
    <source>
        <dbReference type="EMBL" id="SJZ86669.1"/>
    </source>
</evidence>
<feature type="transmembrane region" description="Helical" evidence="6">
    <location>
        <begin position="6"/>
        <end position="27"/>
    </location>
</feature>
<dbReference type="Proteomes" id="UP000191153">
    <property type="component" value="Unassembled WGS sequence"/>
</dbReference>
<evidence type="ECO:0000256" key="4">
    <source>
        <dbReference type="ARBA" id="ARBA00022989"/>
    </source>
</evidence>
<evidence type="ECO:0000256" key="1">
    <source>
        <dbReference type="ARBA" id="ARBA00004141"/>
    </source>
</evidence>
<keyword evidence="4 6" id="KW-1133">Transmembrane helix</keyword>
<dbReference type="PANTHER" id="PTHR30028">
    <property type="entry name" value="UPF0014 INNER MEMBRANE PROTEIN YBBM-RELATED"/>
    <property type="match status" value="1"/>
</dbReference>
<keyword evidence="3 6" id="KW-0812">Transmembrane</keyword>
<feature type="transmembrane region" description="Helical" evidence="6">
    <location>
        <begin position="91"/>
        <end position="113"/>
    </location>
</feature>
<feature type="transmembrane region" description="Helical" evidence="6">
    <location>
        <begin position="63"/>
        <end position="84"/>
    </location>
</feature>
<evidence type="ECO:0000256" key="5">
    <source>
        <dbReference type="ARBA" id="ARBA00023136"/>
    </source>
</evidence>
<comment type="subcellular location">
    <subcellularLocation>
        <location evidence="1">Membrane</location>
        <topology evidence="1">Multi-pass membrane protein</topology>
    </subcellularLocation>
</comment>
<dbReference type="AlphaFoldDB" id="A0A1T4P5E8"/>
<evidence type="ECO:0000256" key="3">
    <source>
        <dbReference type="ARBA" id="ARBA00022692"/>
    </source>
</evidence>
<comment type="similarity">
    <text evidence="2">Belongs to the UPF0014 family.</text>
</comment>